<evidence type="ECO:0000256" key="1">
    <source>
        <dbReference type="SAM" id="MobiDB-lite"/>
    </source>
</evidence>
<dbReference type="Ensembl" id="ENSMCST00000002385.1">
    <property type="protein sequence ID" value="ENSMCSP00000002331.1"/>
    <property type="gene ID" value="ENSMCSG00000001739.1"/>
</dbReference>
<keyword evidence="3" id="KW-1185">Reference proteome</keyword>
<organism evidence="2 3">
    <name type="scientific">Malurus cyaneus samueli</name>
    <dbReference type="NCBI Taxonomy" id="2593467"/>
    <lineage>
        <taxon>Eukaryota</taxon>
        <taxon>Metazoa</taxon>
        <taxon>Chordata</taxon>
        <taxon>Craniata</taxon>
        <taxon>Vertebrata</taxon>
        <taxon>Euteleostomi</taxon>
        <taxon>Archelosauria</taxon>
        <taxon>Archosauria</taxon>
        <taxon>Dinosauria</taxon>
        <taxon>Saurischia</taxon>
        <taxon>Theropoda</taxon>
        <taxon>Coelurosauria</taxon>
        <taxon>Aves</taxon>
        <taxon>Neognathae</taxon>
        <taxon>Neoaves</taxon>
        <taxon>Telluraves</taxon>
        <taxon>Australaves</taxon>
        <taxon>Passeriformes</taxon>
        <taxon>Meliphagoidea</taxon>
        <taxon>Maluridae</taxon>
        <taxon>Malurus</taxon>
    </lineage>
</organism>
<reference evidence="2" key="2">
    <citation type="submission" date="2025-09" db="UniProtKB">
        <authorList>
            <consortium name="Ensembl"/>
        </authorList>
    </citation>
    <scope>IDENTIFICATION</scope>
</reference>
<evidence type="ECO:0000313" key="2">
    <source>
        <dbReference type="Ensembl" id="ENSMCSP00000002331.1"/>
    </source>
</evidence>
<reference evidence="2" key="1">
    <citation type="submission" date="2025-08" db="UniProtKB">
        <authorList>
            <consortium name="Ensembl"/>
        </authorList>
    </citation>
    <scope>IDENTIFICATION</scope>
</reference>
<sequence length="76" mass="8525">EISLEPENFFPTDSRSYTQTNQAQFSKACAFIAKTFLNLCFFCSSITVPTELGKSSGKPQARHIPPVPLHINHQKK</sequence>
<feature type="region of interest" description="Disordered" evidence="1">
    <location>
        <begin position="52"/>
        <end position="76"/>
    </location>
</feature>
<proteinExistence type="predicted"/>
<evidence type="ECO:0000313" key="3">
    <source>
        <dbReference type="Proteomes" id="UP000694560"/>
    </source>
</evidence>
<name>A0A8C5T4C0_9PASS</name>
<dbReference type="Proteomes" id="UP000694560">
    <property type="component" value="Unplaced"/>
</dbReference>
<accession>A0A8C5T4C0</accession>
<dbReference type="AlphaFoldDB" id="A0A8C5T4C0"/>
<protein>
    <submittedName>
        <fullName evidence="2">Uncharacterized protein</fullName>
    </submittedName>
</protein>